<dbReference type="SUPFAM" id="SSF46785">
    <property type="entry name" value="Winged helix' DNA-binding domain"/>
    <property type="match status" value="1"/>
</dbReference>
<keyword evidence="8" id="KW-1185">Reference proteome</keyword>
<dbReference type="PROSITE" id="PS50987">
    <property type="entry name" value="HTH_ARSR_2"/>
    <property type="match status" value="1"/>
</dbReference>
<protein>
    <submittedName>
        <fullName evidence="5">Metalloregulator ArsR/SmtB family transcription factor</fullName>
    </submittedName>
</protein>
<dbReference type="PRINTS" id="PR00778">
    <property type="entry name" value="HTHARSR"/>
</dbReference>
<evidence type="ECO:0000256" key="3">
    <source>
        <dbReference type="ARBA" id="ARBA00023163"/>
    </source>
</evidence>
<name>A0AAX3N9H7_9BACL</name>
<evidence type="ECO:0000259" key="4">
    <source>
        <dbReference type="PROSITE" id="PS50987"/>
    </source>
</evidence>
<geneLocation type="plasmid" evidence="5 7">
    <name>unnamed1</name>
</geneLocation>
<keyword evidence="2" id="KW-0238">DNA-binding</keyword>
<dbReference type="EMBL" id="CP118110">
    <property type="protein sequence ID" value="WDI05328.1"/>
    <property type="molecule type" value="Genomic_DNA"/>
</dbReference>
<dbReference type="InterPro" id="IPR051081">
    <property type="entry name" value="HTH_MetalResp_TranReg"/>
</dbReference>
<dbReference type="SMART" id="SM00418">
    <property type="entry name" value="HTH_ARSR"/>
    <property type="match status" value="1"/>
</dbReference>
<keyword evidence="3" id="KW-0804">Transcription</keyword>
<dbReference type="PANTHER" id="PTHR33154:SF18">
    <property type="entry name" value="ARSENICAL RESISTANCE OPERON REPRESSOR"/>
    <property type="match status" value="1"/>
</dbReference>
<proteinExistence type="predicted"/>
<dbReference type="InterPro" id="IPR001845">
    <property type="entry name" value="HTH_ArsR_DNA-bd_dom"/>
</dbReference>
<dbReference type="NCBIfam" id="NF033788">
    <property type="entry name" value="HTH_metalloreg"/>
    <property type="match status" value="1"/>
</dbReference>
<dbReference type="Pfam" id="PF01022">
    <property type="entry name" value="HTH_5"/>
    <property type="match status" value="1"/>
</dbReference>
<dbReference type="PANTHER" id="PTHR33154">
    <property type="entry name" value="TRANSCRIPTIONAL REGULATOR, ARSR FAMILY"/>
    <property type="match status" value="1"/>
</dbReference>
<evidence type="ECO:0000256" key="1">
    <source>
        <dbReference type="ARBA" id="ARBA00023015"/>
    </source>
</evidence>
<dbReference type="InterPro" id="IPR036388">
    <property type="entry name" value="WH-like_DNA-bd_sf"/>
</dbReference>
<evidence type="ECO:0000313" key="8">
    <source>
        <dbReference type="Proteomes" id="UP001221519"/>
    </source>
</evidence>
<dbReference type="RefSeq" id="WP_205054966.1">
    <property type="nucleotide sequence ID" value="NZ_CP118102.1"/>
</dbReference>
<organism evidence="5 7">
    <name type="scientific">Paenibacillus urinalis</name>
    <dbReference type="NCBI Taxonomy" id="521520"/>
    <lineage>
        <taxon>Bacteria</taxon>
        <taxon>Bacillati</taxon>
        <taxon>Bacillota</taxon>
        <taxon>Bacilli</taxon>
        <taxon>Bacillales</taxon>
        <taxon>Paenibacillaceae</taxon>
        <taxon>Paenibacillus</taxon>
    </lineage>
</organism>
<keyword evidence="5" id="KW-0614">Plasmid</keyword>
<dbReference type="Gene3D" id="1.10.10.10">
    <property type="entry name" value="Winged helix-like DNA-binding domain superfamily/Winged helix DNA-binding domain"/>
    <property type="match status" value="1"/>
</dbReference>
<dbReference type="InterPro" id="IPR011991">
    <property type="entry name" value="ArsR-like_HTH"/>
</dbReference>
<dbReference type="GO" id="GO:0003677">
    <property type="term" value="F:DNA binding"/>
    <property type="evidence" value="ECO:0007669"/>
    <property type="project" value="UniProtKB-KW"/>
</dbReference>
<geneLocation type="plasmid" evidence="6 8">
    <name>unnamed2</name>
</geneLocation>
<evidence type="ECO:0000313" key="5">
    <source>
        <dbReference type="EMBL" id="WDH85364.1"/>
    </source>
</evidence>
<keyword evidence="1" id="KW-0805">Transcription regulation</keyword>
<reference evidence="5 8" key="1">
    <citation type="submission" date="2023-02" db="EMBL/GenBank/DDBJ databases">
        <title>Pathogen: clinical or host-associated sample.</title>
        <authorList>
            <person name="Hergert J."/>
            <person name="Casey R."/>
            <person name="Wagner J."/>
            <person name="Young E.L."/>
            <person name="Oakeson K.F."/>
        </authorList>
    </citation>
    <scope>NUCLEOTIDE SEQUENCE</scope>
    <source>
        <strain evidence="6 8">2022CK-00829</strain>
        <strain evidence="5">2022CK-00830</strain>
        <plasmid evidence="5">unnamed1</plasmid>
        <plasmid evidence="6 8">unnamed2</plasmid>
    </source>
</reference>
<evidence type="ECO:0000256" key="2">
    <source>
        <dbReference type="ARBA" id="ARBA00023125"/>
    </source>
</evidence>
<evidence type="ECO:0000313" key="6">
    <source>
        <dbReference type="EMBL" id="WDI05328.1"/>
    </source>
</evidence>
<dbReference type="EMBL" id="CP118102">
    <property type="protein sequence ID" value="WDH85364.1"/>
    <property type="molecule type" value="Genomic_DNA"/>
</dbReference>
<feature type="domain" description="HTH arsR-type" evidence="4">
    <location>
        <begin position="5"/>
        <end position="98"/>
    </location>
</feature>
<accession>A0AAX3N9H7</accession>
<sequence>MSGIVTTSDLSLAADRLKLLGDKTRLTMMLLLQEREWCVCEFVDIFEMSQPAISQHIRKLKSLDLVKETRRSQWIYYSLHVEDKPYIQAVLQNLPHAQQILTELNKQGLQSSCIGGK</sequence>
<dbReference type="Proteomes" id="UP001221519">
    <property type="component" value="Plasmid unnamed2"/>
</dbReference>
<dbReference type="GO" id="GO:0003700">
    <property type="term" value="F:DNA-binding transcription factor activity"/>
    <property type="evidence" value="ECO:0007669"/>
    <property type="project" value="InterPro"/>
</dbReference>
<dbReference type="CDD" id="cd00090">
    <property type="entry name" value="HTH_ARSR"/>
    <property type="match status" value="1"/>
</dbReference>
<dbReference type="InterPro" id="IPR036390">
    <property type="entry name" value="WH_DNA-bd_sf"/>
</dbReference>
<dbReference type="Proteomes" id="UP001220962">
    <property type="component" value="Plasmid unnamed1"/>
</dbReference>
<dbReference type="AlphaFoldDB" id="A0AAX3N9H7"/>
<gene>
    <name evidence="5" type="ORF">PUW23_25340</name>
    <name evidence="6" type="ORF">PUW25_27310</name>
</gene>
<evidence type="ECO:0000313" key="7">
    <source>
        <dbReference type="Proteomes" id="UP001220962"/>
    </source>
</evidence>